<dbReference type="EMBL" id="BQKI01000008">
    <property type="protein sequence ID" value="GJN00127.1"/>
    <property type="molecule type" value="Genomic_DNA"/>
</dbReference>
<accession>A0AAV5CQE5</accession>
<organism evidence="2 3">
    <name type="scientific">Eleusine coracana subsp. coracana</name>
    <dbReference type="NCBI Taxonomy" id="191504"/>
    <lineage>
        <taxon>Eukaryota</taxon>
        <taxon>Viridiplantae</taxon>
        <taxon>Streptophyta</taxon>
        <taxon>Embryophyta</taxon>
        <taxon>Tracheophyta</taxon>
        <taxon>Spermatophyta</taxon>
        <taxon>Magnoliopsida</taxon>
        <taxon>Liliopsida</taxon>
        <taxon>Poales</taxon>
        <taxon>Poaceae</taxon>
        <taxon>PACMAD clade</taxon>
        <taxon>Chloridoideae</taxon>
        <taxon>Cynodonteae</taxon>
        <taxon>Eleusininae</taxon>
        <taxon>Eleusine</taxon>
    </lineage>
</organism>
<reference evidence="2" key="1">
    <citation type="journal article" date="2018" name="DNA Res.">
        <title>Multiple hybrid de novo genome assembly of finger millet, an orphan allotetraploid crop.</title>
        <authorList>
            <person name="Hatakeyama M."/>
            <person name="Aluri S."/>
            <person name="Balachadran M.T."/>
            <person name="Sivarajan S.R."/>
            <person name="Patrignani A."/>
            <person name="Gruter S."/>
            <person name="Poveda L."/>
            <person name="Shimizu-Inatsugi R."/>
            <person name="Baeten J."/>
            <person name="Francoijs K.J."/>
            <person name="Nataraja K.N."/>
            <person name="Reddy Y.A.N."/>
            <person name="Phadnis S."/>
            <person name="Ravikumar R.L."/>
            <person name="Schlapbach R."/>
            <person name="Sreeman S.M."/>
            <person name="Shimizu K.K."/>
        </authorList>
    </citation>
    <scope>NUCLEOTIDE SEQUENCE</scope>
</reference>
<reference evidence="2" key="2">
    <citation type="submission" date="2021-12" db="EMBL/GenBank/DDBJ databases">
        <title>Resequencing data analysis of finger millet.</title>
        <authorList>
            <person name="Hatakeyama M."/>
            <person name="Aluri S."/>
            <person name="Balachadran M.T."/>
            <person name="Sivarajan S.R."/>
            <person name="Poveda L."/>
            <person name="Shimizu-Inatsugi R."/>
            <person name="Schlapbach R."/>
            <person name="Sreeman S.M."/>
            <person name="Shimizu K.K."/>
        </authorList>
    </citation>
    <scope>NUCLEOTIDE SEQUENCE</scope>
</reference>
<proteinExistence type="predicted"/>
<dbReference type="Proteomes" id="UP001054889">
    <property type="component" value="Unassembled WGS sequence"/>
</dbReference>
<gene>
    <name evidence="2" type="primary">ga17290</name>
    <name evidence="2" type="ORF">PR202_ga17290</name>
</gene>
<feature type="region of interest" description="Disordered" evidence="1">
    <location>
        <begin position="1"/>
        <end position="27"/>
    </location>
</feature>
<comment type="caution">
    <text evidence="2">The sequence shown here is derived from an EMBL/GenBank/DDBJ whole genome shotgun (WGS) entry which is preliminary data.</text>
</comment>
<name>A0AAV5CQE5_ELECO</name>
<keyword evidence="3" id="KW-1185">Reference proteome</keyword>
<evidence type="ECO:0000256" key="1">
    <source>
        <dbReference type="SAM" id="MobiDB-lite"/>
    </source>
</evidence>
<feature type="compositionally biased region" description="Basic residues" evidence="1">
    <location>
        <begin position="1"/>
        <end position="13"/>
    </location>
</feature>
<protein>
    <recommendedName>
        <fullName evidence="4">F-box domain-containing protein</fullName>
    </recommendedName>
</protein>
<dbReference type="AlphaFoldDB" id="A0AAV5CQE5"/>
<dbReference type="InterPro" id="IPR036047">
    <property type="entry name" value="F-box-like_dom_sf"/>
</dbReference>
<dbReference type="PANTHER" id="PTHR32141">
    <property type="match status" value="1"/>
</dbReference>
<dbReference type="InterPro" id="IPR055302">
    <property type="entry name" value="F-box_dom-containing"/>
</dbReference>
<dbReference type="PANTHER" id="PTHR32141:SF179">
    <property type="entry name" value="F-BOX DOMAIN-CONTAINING PROTEIN"/>
    <property type="match status" value="1"/>
</dbReference>
<evidence type="ECO:0000313" key="2">
    <source>
        <dbReference type="EMBL" id="GJN00127.1"/>
    </source>
</evidence>
<evidence type="ECO:0008006" key="4">
    <source>
        <dbReference type="Google" id="ProtNLM"/>
    </source>
</evidence>
<evidence type="ECO:0000313" key="3">
    <source>
        <dbReference type="Proteomes" id="UP001054889"/>
    </source>
</evidence>
<sequence length="123" mass="13555">MGTAARRGKKRKAPHVEPQGGEGNNDLISSLPNTILDEIISLLPTNDGARTQILAHQWPHIWRSATINLDHSSLPASKETKVSLISWIIAEHKGPIRRFSVPALYLQGFPGSSEDLAWVISSW</sequence>
<dbReference type="SUPFAM" id="SSF81383">
    <property type="entry name" value="F-box domain"/>
    <property type="match status" value="1"/>
</dbReference>